<dbReference type="EMBL" id="LT984807">
    <property type="protein sequence ID" value="SPD59879.1"/>
    <property type="molecule type" value="Genomic_DNA"/>
</dbReference>
<keyword evidence="2" id="KW-0614">Plasmid</keyword>
<evidence type="ECO:0000313" key="1">
    <source>
        <dbReference type="EMBL" id="SOZ38476.1"/>
    </source>
</evidence>
<proteinExistence type="predicted"/>
<gene>
    <name evidence="1" type="ORF">CBM2605_B110005</name>
    <name evidence="2" type="ORF">CBM2607_MP20531</name>
</gene>
<name>A0A375HNX8_9BURK</name>
<reference evidence="3 4" key="1">
    <citation type="submission" date="2018-01" db="EMBL/GenBank/DDBJ databases">
        <authorList>
            <person name="Clerissi C."/>
        </authorList>
    </citation>
    <scope>NUCLEOTIDE SEQUENCE [LARGE SCALE GENOMIC DNA]</scope>
    <source>
        <strain evidence="1">Cupriavidus taiwanensis STM 6082</strain>
        <strain evidence="2">Cupriavidus taiwanensis STM 6160</strain>
        <plasmid evidence="2">II</plasmid>
        <plasmid evidence="3">ii</plasmid>
    </source>
</reference>
<evidence type="ECO:0000313" key="3">
    <source>
        <dbReference type="Proteomes" id="UP000255168"/>
    </source>
</evidence>
<evidence type="ECO:0000313" key="4">
    <source>
        <dbReference type="Proteomes" id="UP000256710"/>
    </source>
</evidence>
<keyword evidence="4" id="KW-1185">Reference proteome</keyword>
<dbReference type="AlphaFoldDB" id="A0A375HNX8"/>
<sequence length="36" mass="4017">MIHSVEVPALTNIAVVRTIDSGRTDVNKLLYRTYAV</sequence>
<dbReference type="Proteomes" id="UP000255168">
    <property type="component" value="Plasmid II"/>
</dbReference>
<protein>
    <submittedName>
        <fullName evidence="2">Uncharacterized protein</fullName>
    </submittedName>
</protein>
<geneLocation type="plasmid" evidence="3">
    <name>ii</name>
</geneLocation>
<dbReference type="EMBL" id="OFTC01000034">
    <property type="protein sequence ID" value="SOZ38476.1"/>
    <property type="molecule type" value="Genomic_DNA"/>
</dbReference>
<evidence type="ECO:0000313" key="2">
    <source>
        <dbReference type="EMBL" id="SPD59879.1"/>
    </source>
</evidence>
<organism evidence="2 3">
    <name type="scientific">Cupriavidus neocaledonicus</name>
    <dbReference type="NCBI Taxonomy" id="1040979"/>
    <lineage>
        <taxon>Bacteria</taxon>
        <taxon>Pseudomonadati</taxon>
        <taxon>Pseudomonadota</taxon>
        <taxon>Betaproteobacteria</taxon>
        <taxon>Burkholderiales</taxon>
        <taxon>Burkholderiaceae</taxon>
        <taxon>Cupriavidus</taxon>
    </lineage>
</organism>
<accession>A0A375HNX8</accession>
<geneLocation type="plasmid" evidence="2">
    <name>II</name>
</geneLocation>
<dbReference type="Proteomes" id="UP000256710">
    <property type="component" value="Unassembled WGS sequence"/>
</dbReference>